<proteinExistence type="inferred from homology"/>
<evidence type="ECO:0000313" key="9">
    <source>
        <dbReference type="Proteomes" id="UP001180020"/>
    </source>
</evidence>
<keyword evidence="5" id="KW-0217">Developmental protein</keyword>
<dbReference type="PANTHER" id="PTHR31791">
    <property type="entry name" value="FRIGIDA-LIKE PROTEIN 3-RELATED"/>
    <property type="match status" value="1"/>
</dbReference>
<comment type="caution">
    <text evidence="8">The sequence shown here is derived from an EMBL/GenBank/DDBJ whole genome shotgun (WGS) entry which is preliminary data.</text>
</comment>
<evidence type="ECO:0000256" key="6">
    <source>
        <dbReference type="SAM" id="MobiDB-lite"/>
    </source>
</evidence>
<organism evidence="8 9">
    <name type="scientific">Acorus calamus</name>
    <name type="common">Sweet flag</name>
    <dbReference type="NCBI Taxonomy" id="4465"/>
    <lineage>
        <taxon>Eukaryota</taxon>
        <taxon>Viridiplantae</taxon>
        <taxon>Streptophyta</taxon>
        <taxon>Embryophyta</taxon>
        <taxon>Tracheophyta</taxon>
        <taxon>Spermatophyta</taxon>
        <taxon>Magnoliopsida</taxon>
        <taxon>Liliopsida</taxon>
        <taxon>Acoraceae</taxon>
        <taxon>Acorus</taxon>
    </lineage>
</organism>
<keyword evidence="4" id="KW-0862">Zinc</keyword>
<dbReference type="SUPFAM" id="SSF57756">
    <property type="entry name" value="Retrovirus zinc finger-like domains"/>
    <property type="match status" value="1"/>
</dbReference>
<dbReference type="SMART" id="SM00343">
    <property type="entry name" value="ZnF_C2HC"/>
    <property type="match status" value="3"/>
</dbReference>
<keyword evidence="4" id="KW-0863">Zinc-finger</keyword>
<keyword evidence="9" id="KW-1185">Reference proteome</keyword>
<accession>A0AAV9EW80</accession>
<keyword evidence="4" id="KW-0479">Metal-binding</keyword>
<evidence type="ECO:0000256" key="4">
    <source>
        <dbReference type="PROSITE-ProRule" id="PRU00047"/>
    </source>
</evidence>
<dbReference type="Pfam" id="PF07899">
    <property type="entry name" value="Frigida"/>
    <property type="match status" value="1"/>
</dbReference>
<feature type="domain" description="CCHC-type" evidence="7">
    <location>
        <begin position="456"/>
        <end position="470"/>
    </location>
</feature>
<protein>
    <recommendedName>
        <fullName evidence="5">FRIGIDA-like protein</fullName>
    </recommendedName>
</protein>
<dbReference type="GO" id="GO:0008270">
    <property type="term" value="F:zinc ion binding"/>
    <property type="evidence" value="ECO:0007669"/>
    <property type="project" value="UniProtKB-KW"/>
</dbReference>
<keyword evidence="2 5" id="KW-0221">Differentiation</keyword>
<evidence type="ECO:0000256" key="5">
    <source>
        <dbReference type="RuleBase" id="RU364012"/>
    </source>
</evidence>
<dbReference type="AlphaFoldDB" id="A0AAV9EW80"/>
<dbReference type="PANTHER" id="PTHR31791:SF47">
    <property type="entry name" value="INACTIVE FRIGIDA-LIKE PROTEIN 2"/>
    <property type="match status" value="1"/>
</dbReference>
<evidence type="ECO:0000259" key="7">
    <source>
        <dbReference type="PROSITE" id="PS50158"/>
    </source>
</evidence>
<comment type="similarity">
    <text evidence="1 5">Belongs to the Frigida family.</text>
</comment>
<reference evidence="8" key="2">
    <citation type="submission" date="2023-06" db="EMBL/GenBank/DDBJ databases">
        <authorList>
            <person name="Ma L."/>
            <person name="Liu K.-W."/>
            <person name="Li Z."/>
            <person name="Hsiao Y.-Y."/>
            <person name="Qi Y."/>
            <person name="Fu T."/>
            <person name="Tang G."/>
            <person name="Zhang D."/>
            <person name="Sun W.-H."/>
            <person name="Liu D.-K."/>
            <person name="Li Y."/>
            <person name="Chen G.-Z."/>
            <person name="Liu X.-D."/>
            <person name="Liao X.-Y."/>
            <person name="Jiang Y.-T."/>
            <person name="Yu X."/>
            <person name="Hao Y."/>
            <person name="Huang J."/>
            <person name="Zhao X.-W."/>
            <person name="Ke S."/>
            <person name="Chen Y.-Y."/>
            <person name="Wu W.-L."/>
            <person name="Hsu J.-L."/>
            <person name="Lin Y.-F."/>
            <person name="Huang M.-D."/>
            <person name="Li C.-Y."/>
            <person name="Huang L."/>
            <person name="Wang Z.-W."/>
            <person name="Zhao X."/>
            <person name="Zhong W.-Y."/>
            <person name="Peng D.-H."/>
            <person name="Ahmad S."/>
            <person name="Lan S."/>
            <person name="Zhang J.-S."/>
            <person name="Tsai W.-C."/>
            <person name="Van De Peer Y."/>
            <person name="Liu Z.-J."/>
        </authorList>
    </citation>
    <scope>NUCLEOTIDE SEQUENCE</scope>
    <source>
        <strain evidence="8">CP</strain>
        <tissue evidence="8">Leaves</tissue>
    </source>
</reference>
<dbReference type="EMBL" id="JAUJYO010000005">
    <property type="protein sequence ID" value="KAK1318006.1"/>
    <property type="molecule type" value="Genomic_DNA"/>
</dbReference>
<reference evidence="8" key="1">
    <citation type="journal article" date="2023" name="Nat. Commun.">
        <title>Diploid and tetraploid genomes of Acorus and the evolution of monocots.</title>
        <authorList>
            <person name="Ma L."/>
            <person name="Liu K.W."/>
            <person name="Li Z."/>
            <person name="Hsiao Y.Y."/>
            <person name="Qi Y."/>
            <person name="Fu T."/>
            <person name="Tang G.D."/>
            <person name="Zhang D."/>
            <person name="Sun W.H."/>
            <person name="Liu D.K."/>
            <person name="Li Y."/>
            <person name="Chen G.Z."/>
            <person name="Liu X.D."/>
            <person name="Liao X.Y."/>
            <person name="Jiang Y.T."/>
            <person name="Yu X."/>
            <person name="Hao Y."/>
            <person name="Huang J."/>
            <person name="Zhao X.W."/>
            <person name="Ke S."/>
            <person name="Chen Y.Y."/>
            <person name="Wu W.L."/>
            <person name="Hsu J.L."/>
            <person name="Lin Y.F."/>
            <person name="Huang M.D."/>
            <person name="Li C.Y."/>
            <person name="Huang L."/>
            <person name="Wang Z.W."/>
            <person name="Zhao X."/>
            <person name="Zhong W.Y."/>
            <person name="Peng D.H."/>
            <person name="Ahmad S."/>
            <person name="Lan S."/>
            <person name="Zhang J.S."/>
            <person name="Tsai W.C."/>
            <person name="Van de Peer Y."/>
            <person name="Liu Z.J."/>
        </authorList>
    </citation>
    <scope>NUCLEOTIDE SEQUENCE</scope>
    <source>
        <strain evidence="8">CP</strain>
    </source>
</reference>
<keyword evidence="3 5" id="KW-0287">Flowering</keyword>
<dbReference type="InterPro" id="IPR001878">
    <property type="entry name" value="Znf_CCHC"/>
</dbReference>
<dbReference type="GO" id="GO:0003676">
    <property type="term" value="F:nucleic acid binding"/>
    <property type="evidence" value="ECO:0007669"/>
    <property type="project" value="InterPro"/>
</dbReference>
<dbReference type="Gene3D" id="4.10.60.10">
    <property type="entry name" value="Zinc finger, CCHC-type"/>
    <property type="match status" value="1"/>
</dbReference>
<gene>
    <name evidence="8" type="ORF">QJS10_CPA05g01023</name>
</gene>
<dbReference type="InterPro" id="IPR036875">
    <property type="entry name" value="Znf_CCHC_sf"/>
</dbReference>
<feature type="region of interest" description="Disordered" evidence="6">
    <location>
        <begin position="325"/>
        <end position="349"/>
    </location>
</feature>
<dbReference type="InterPro" id="IPR012474">
    <property type="entry name" value="Frigida"/>
</dbReference>
<sequence>MAPTATNSILEAMKEVPSMKENLKKAFEDLQSFSSSLLRLPFQWNDIDNHFSSIERSINLRISHLRPDAEALNTLLTTSPKDLASLKEDLASALASSSDPAKLVLESVRAFNASEGEVGRSEKCKMAYVYLLEVLLAEIAPSVREGARVLAVDWKRRVGEDATTVLDVHLFLRFLAAFELAPAFDVEEVMELLARMSRKRKAVGLCQELGLGDRMPDFVQKLVNKGKQLDAVKFVIEFNLSNKFPPASLLKAHLETAKKAAQELCDRGDNSFQSLNEAIAKELDALRDVIKNIEISKLEAQYPPEPLKIRVAELEQSKLNVKRAVSTMIESSTKQPQQERQQKQRRRVMKRPHLFNAITVVAPSASAHSRSSYQAASIEMDQTRYTENKRLSDEDQELLQLEPPVAAAPPKSRRAVCYTCREPGHSYWACPMTIKSETPVAAATPRRHPLLGKKMCYVCRKPGHLSHGCPMKMMSCYNCGQKGHKRTECPMLQ</sequence>
<evidence type="ECO:0000256" key="2">
    <source>
        <dbReference type="ARBA" id="ARBA00022782"/>
    </source>
</evidence>
<dbReference type="GO" id="GO:0030154">
    <property type="term" value="P:cell differentiation"/>
    <property type="evidence" value="ECO:0007669"/>
    <property type="project" value="UniProtKB-KW"/>
</dbReference>
<evidence type="ECO:0000256" key="1">
    <source>
        <dbReference type="ARBA" id="ARBA00008956"/>
    </source>
</evidence>
<evidence type="ECO:0000313" key="8">
    <source>
        <dbReference type="EMBL" id="KAK1318006.1"/>
    </source>
</evidence>
<dbReference type="Proteomes" id="UP001180020">
    <property type="component" value="Unassembled WGS sequence"/>
</dbReference>
<dbReference type="GO" id="GO:0009908">
    <property type="term" value="P:flower development"/>
    <property type="evidence" value="ECO:0007669"/>
    <property type="project" value="UniProtKB-KW"/>
</dbReference>
<dbReference type="Pfam" id="PF00098">
    <property type="entry name" value="zf-CCHC"/>
    <property type="match status" value="1"/>
</dbReference>
<dbReference type="PROSITE" id="PS50158">
    <property type="entry name" value="ZF_CCHC"/>
    <property type="match status" value="2"/>
</dbReference>
<feature type="domain" description="CCHC-type" evidence="7">
    <location>
        <begin position="476"/>
        <end position="490"/>
    </location>
</feature>
<name>A0AAV9EW80_ACOCL</name>
<evidence type="ECO:0000256" key="3">
    <source>
        <dbReference type="ARBA" id="ARBA00023089"/>
    </source>
</evidence>